<name>U7D7N2_9BACT</name>
<dbReference type="EMBL" id="ASJR01000011">
    <property type="protein sequence ID" value="ERP31586.1"/>
    <property type="molecule type" value="Genomic_DNA"/>
</dbReference>
<dbReference type="OrthoDB" id="9804750at2"/>
<evidence type="ECO:0000313" key="2">
    <source>
        <dbReference type="EMBL" id="ERP31586.1"/>
    </source>
</evidence>
<gene>
    <name evidence="2" type="ORF">CALK_1449</name>
</gene>
<reference evidence="2 3" key="1">
    <citation type="journal article" date="2013" name="Environ. Microbiol.">
        <title>Genome analysis of Chitinivibrio alkaliphilus gen. nov., sp. nov., a novel extremely haloalkaliphilic anaerobic chitinolytic bacterium from the candidate phylum Termite Group 3.</title>
        <authorList>
            <person name="Sorokin D.Y."/>
            <person name="Gumerov V.M."/>
            <person name="Rakitin A.L."/>
            <person name="Beletsky A.V."/>
            <person name="Damste J.S."/>
            <person name="Muyzer G."/>
            <person name="Mardanov A.V."/>
            <person name="Ravin N.V."/>
        </authorList>
    </citation>
    <scope>NUCLEOTIDE SEQUENCE [LARGE SCALE GENOMIC DNA]</scope>
    <source>
        <strain evidence="2 3">ACht1</strain>
    </source>
</reference>
<keyword evidence="3" id="KW-1185">Reference proteome</keyword>
<evidence type="ECO:0000313" key="3">
    <source>
        <dbReference type="Proteomes" id="UP000017148"/>
    </source>
</evidence>
<dbReference type="AlphaFoldDB" id="U7D7N2"/>
<comment type="caution">
    <text evidence="2">The sequence shown here is derived from an EMBL/GenBank/DDBJ whole genome shotgun (WGS) entry which is preliminary data.</text>
</comment>
<feature type="signal peptide" evidence="1">
    <location>
        <begin position="1"/>
        <end position="20"/>
    </location>
</feature>
<keyword evidence="1" id="KW-0732">Signal</keyword>
<sequence>MKTRIGLLLSLALCATPILASNARIETMGGTDFYIMDNISIYRNPALITRYNGMLLGDLGVYTNEEAYSTDEDAPEFTNTDPLRPYFGGTYYISQREDMTGLYLGATFNRYDQYLDYVLPGSDRFVGTPKDARNDRWESVSFLDDVQAKIDLQAAYVLENGWALGASGYLAMQDSTDRAGRNKMTRVAKGAFGVYGEVSPNVDLDASFNIAALTLDGHSRFHNESTTMYNDISFSIDARLFAYLDDYKTFVPHIQANVINYDDDERITDFNAGFGISSRIDRGFFWAGLEGFYENDSRAVVDTASTNNHIHYGKRNEYGGKVMIGIERNMLTDWLVWRVGAQQLLSQVTYEDGDLGEYFNGIAEKDQHGKSPTISFGLGLNIEDRLYVDAVIAEDIFYTFGNIFSGNLGHISSHISAGFHF</sequence>
<protein>
    <submittedName>
        <fullName evidence="2">Uncharacterized protein</fullName>
    </submittedName>
</protein>
<organism evidence="2 3">
    <name type="scientific">Chitinivibrio alkaliphilus ACht1</name>
    <dbReference type="NCBI Taxonomy" id="1313304"/>
    <lineage>
        <taxon>Bacteria</taxon>
        <taxon>Pseudomonadati</taxon>
        <taxon>Fibrobacterota</taxon>
        <taxon>Chitinivibrionia</taxon>
        <taxon>Chitinivibrionales</taxon>
        <taxon>Chitinivibrionaceae</taxon>
        <taxon>Chitinivibrio</taxon>
    </lineage>
</organism>
<dbReference type="Proteomes" id="UP000017148">
    <property type="component" value="Unassembled WGS sequence"/>
</dbReference>
<feature type="chain" id="PRO_5004682248" evidence="1">
    <location>
        <begin position="21"/>
        <end position="421"/>
    </location>
</feature>
<proteinExistence type="predicted"/>
<evidence type="ECO:0000256" key="1">
    <source>
        <dbReference type="SAM" id="SignalP"/>
    </source>
</evidence>
<accession>U7D7N2</accession>
<dbReference type="STRING" id="1313304.CALK_1449"/>
<dbReference type="RefSeq" id="WP_022636905.1">
    <property type="nucleotide sequence ID" value="NZ_ASJR01000011.1"/>
</dbReference>